<evidence type="ECO:0000313" key="2">
    <source>
        <dbReference type="Proteomes" id="UP000008639"/>
    </source>
</evidence>
<evidence type="ECO:0000313" key="1">
    <source>
        <dbReference type="EMBL" id="ADX74230.1"/>
    </source>
</evidence>
<accession>F0M227</accession>
<dbReference type="HOGENOM" id="CLU_142273_1_1_11"/>
<proteinExistence type="predicted"/>
<sequence length="136" mass="14500">MLDSHPKALASIDRIKLADCIRACYECAQTCSACADTCLNEDMAAELTTCIRTNLDCVDICAAAGKILSRHAGDTAEAARAMLEACRTACVACADECGRRASIRRHCELCAEACSRAELACAELLSSLAEYREGSK</sequence>
<dbReference type="STRING" id="930171.Asphe3_31210"/>
<dbReference type="Proteomes" id="UP000008639">
    <property type="component" value="Chromosome"/>
</dbReference>
<dbReference type="PANTHER" id="PTHR37310">
    <property type="entry name" value="CYTOPLASMIC PROTEIN-RELATED"/>
    <property type="match status" value="1"/>
</dbReference>
<dbReference type="KEGG" id="apn:Asphe3_31210"/>
<dbReference type="Gene3D" id="1.20.1270.360">
    <property type="match status" value="1"/>
</dbReference>
<dbReference type="AlphaFoldDB" id="F0M227"/>
<dbReference type="InterPro" id="IPR005560">
    <property type="entry name" value="Csp_YhjQ"/>
</dbReference>
<gene>
    <name evidence="1" type="ordered locus">Asphe3_31210</name>
</gene>
<protein>
    <recommendedName>
        <fullName evidence="3">Four-helix bundle copper-binding protein</fullName>
    </recommendedName>
</protein>
<dbReference type="InterPro" id="IPR044543">
    <property type="entry name" value="YHJQ-like"/>
</dbReference>
<dbReference type="CDD" id="cd08026">
    <property type="entry name" value="DUF326"/>
    <property type="match status" value="1"/>
</dbReference>
<organism evidence="1 2">
    <name type="scientific">Pseudarthrobacter phenanthrenivorans (strain DSM 18606 / JCM 16027 / LMG 23796 / Sphe3)</name>
    <name type="common">Arthrobacter phenanthrenivorans</name>
    <dbReference type="NCBI Taxonomy" id="930171"/>
    <lineage>
        <taxon>Bacteria</taxon>
        <taxon>Bacillati</taxon>
        <taxon>Actinomycetota</taxon>
        <taxon>Actinomycetes</taxon>
        <taxon>Micrococcales</taxon>
        <taxon>Micrococcaceae</taxon>
        <taxon>Pseudarthrobacter</taxon>
    </lineage>
</organism>
<dbReference type="eggNOG" id="ENOG5032SB1">
    <property type="taxonomic scope" value="Bacteria"/>
</dbReference>
<dbReference type="EMBL" id="CP002379">
    <property type="protein sequence ID" value="ADX74230.1"/>
    <property type="molecule type" value="Genomic_DNA"/>
</dbReference>
<dbReference type="PANTHER" id="PTHR37310:SF1">
    <property type="entry name" value="CYTOPLASMIC PROTEIN"/>
    <property type="match status" value="1"/>
</dbReference>
<name>F0M227_PSEPM</name>
<evidence type="ECO:0008006" key="3">
    <source>
        <dbReference type="Google" id="ProtNLM"/>
    </source>
</evidence>
<reference evidence="1 2" key="1">
    <citation type="journal article" date="2011" name="Stand. Genomic Sci.">
        <title>Complete genome sequence of Arthrobacter phenanthrenivorans type strain (Sphe3).</title>
        <authorList>
            <person name="Kallimanis A."/>
            <person name="Labutti K.M."/>
            <person name="Lapidus A."/>
            <person name="Clum A."/>
            <person name="Lykidis A."/>
            <person name="Mavromatis K."/>
            <person name="Pagani I."/>
            <person name="Liolios K."/>
            <person name="Ivanova N."/>
            <person name="Goodwin L."/>
            <person name="Pitluck S."/>
            <person name="Chen A."/>
            <person name="Palaniappan K."/>
            <person name="Markowitz V."/>
            <person name="Bristow J."/>
            <person name="Velentzas A.D."/>
            <person name="Perisynakis A."/>
            <person name="Ouzounis C.C."/>
            <person name="Kyrpides N.C."/>
            <person name="Koukkou A.I."/>
            <person name="Drainas C."/>
        </authorList>
    </citation>
    <scope>NUCLEOTIDE SEQUENCE [LARGE SCALE GENOMIC DNA]</scope>
    <source>
        <strain evidence="2">DSM 18606 / JCM 16027 / LMG 23796 / Sphe3</strain>
    </source>
</reference>
<dbReference type="Pfam" id="PF03860">
    <property type="entry name" value="Csp"/>
    <property type="match status" value="1"/>
</dbReference>